<dbReference type="KEGG" id="kal:KALB_493"/>
<dbReference type="PATRIC" id="fig|1449976.3.peg.500"/>
<feature type="domain" description="Carboxylesterase type B" evidence="4">
    <location>
        <begin position="22"/>
        <end position="479"/>
    </location>
</feature>
<evidence type="ECO:0000256" key="3">
    <source>
        <dbReference type="RuleBase" id="RU361235"/>
    </source>
</evidence>
<dbReference type="Proteomes" id="UP000019225">
    <property type="component" value="Chromosome"/>
</dbReference>
<dbReference type="InterPro" id="IPR019826">
    <property type="entry name" value="Carboxylesterase_B_AS"/>
</dbReference>
<name>W5W6N8_9PSEU</name>
<comment type="similarity">
    <text evidence="1 3">Belongs to the type-B carboxylesterase/lipase family.</text>
</comment>
<organism evidence="5 6">
    <name type="scientific">Kutzneria albida DSM 43870</name>
    <dbReference type="NCBI Taxonomy" id="1449976"/>
    <lineage>
        <taxon>Bacteria</taxon>
        <taxon>Bacillati</taxon>
        <taxon>Actinomycetota</taxon>
        <taxon>Actinomycetes</taxon>
        <taxon>Pseudonocardiales</taxon>
        <taxon>Pseudonocardiaceae</taxon>
        <taxon>Kutzneria</taxon>
    </lineage>
</organism>
<dbReference type="Pfam" id="PF00135">
    <property type="entry name" value="COesterase"/>
    <property type="match status" value="1"/>
</dbReference>
<dbReference type="AlphaFoldDB" id="W5W6N8"/>
<evidence type="ECO:0000313" key="5">
    <source>
        <dbReference type="EMBL" id="AHH93869.1"/>
    </source>
</evidence>
<reference evidence="5 6" key="1">
    <citation type="journal article" date="2014" name="BMC Genomics">
        <title>Complete genome sequence of producer of the glycopeptide antibiotic Aculeximycin Kutzneria albida DSM 43870T, a representative of minor genus of Pseudonocardiaceae.</title>
        <authorList>
            <person name="Rebets Y."/>
            <person name="Tokovenko B."/>
            <person name="Lushchyk I."/>
            <person name="Ruckert C."/>
            <person name="Zaburannyi N."/>
            <person name="Bechthold A."/>
            <person name="Kalinowski J."/>
            <person name="Luzhetskyy A."/>
        </authorList>
    </citation>
    <scope>NUCLEOTIDE SEQUENCE [LARGE SCALE GENOMIC DNA]</scope>
    <source>
        <strain evidence="5">DSM 43870</strain>
    </source>
</reference>
<evidence type="ECO:0000256" key="2">
    <source>
        <dbReference type="ARBA" id="ARBA00022801"/>
    </source>
</evidence>
<dbReference type="Gene3D" id="3.40.50.1820">
    <property type="entry name" value="alpha/beta hydrolase"/>
    <property type="match status" value="1"/>
</dbReference>
<dbReference type="RefSeq" id="WP_025354144.1">
    <property type="nucleotide sequence ID" value="NZ_CP007155.1"/>
</dbReference>
<dbReference type="ESTHER" id="9pseu-w5w6n8">
    <property type="family name" value="Carb_B_Bacteria"/>
</dbReference>
<dbReference type="GO" id="GO:0016787">
    <property type="term" value="F:hydrolase activity"/>
    <property type="evidence" value="ECO:0007669"/>
    <property type="project" value="UniProtKB-KW"/>
</dbReference>
<sequence length="500" mass="52727">MIRLLTAALTALSLTTAPGTPTVVHTDAGSVRGEQTGRFLEFRGIPYAAPPVGDLRFAAPAHVHPWAGVRDAREPGSPCLQQEGGRVSGSEDCLYLNVSVPTTPRSGPRPVLVWIHGGGFLTGSGSQYPFTGLATAADAVVVTINYRLGLFGAFPYPELGGEVEFGLQDQQAALRWVRRNIAAFGGDPHDVTVGGESAGAMSTCSQLASPSAAGLFQKAILVSGSCAMRHEPGALAPGSGAVSTWLPLDQMHGPAMTAAANLHCSDLKCLRDKPSGELLAQSGPQFGLLPYGTDVLPIRPLDALRRGLFTHAAVLNGTTHDEHVQITVDGWQSAHLDRDGYNRVLTDTFGERVARRYALAPGQSPLAGLSRLYTDADWICPALTSNQLYAKDKPAFGYVFDDPAAPVADGRPLPPEVTPATTHASNIYYLLDNPALSGAERALSDQLIAYWANFVRTGDPNGTGLPHWPQAGGAQAQRLAPGATGPIDLVASHQCDLWAQ</sequence>
<evidence type="ECO:0000313" key="6">
    <source>
        <dbReference type="Proteomes" id="UP000019225"/>
    </source>
</evidence>
<dbReference type="SUPFAM" id="SSF53474">
    <property type="entry name" value="alpha/beta-Hydrolases"/>
    <property type="match status" value="1"/>
</dbReference>
<dbReference type="PANTHER" id="PTHR11559">
    <property type="entry name" value="CARBOXYLESTERASE"/>
    <property type="match status" value="1"/>
</dbReference>
<dbReference type="HOGENOM" id="CLU_006586_13_0_11"/>
<proteinExistence type="inferred from homology"/>
<dbReference type="STRING" id="1449976.KALB_493"/>
<evidence type="ECO:0000256" key="1">
    <source>
        <dbReference type="ARBA" id="ARBA00005964"/>
    </source>
</evidence>
<accession>W5W6N8</accession>
<dbReference type="InterPro" id="IPR002018">
    <property type="entry name" value="CarbesteraseB"/>
</dbReference>
<dbReference type="OrthoDB" id="4308422at2"/>
<dbReference type="InterPro" id="IPR050309">
    <property type="entry name" value="Type-B_Carboxylest/Lipase"/>
</dbReference>
<dbReference type="InterPro" id="IPR029058">
    <property type="entry name" value="AB_hydrolase_fold"/>
</dbReference>
<dbReference type="EMBL" id="CP007155">
    <property type="protein sequence ID" value="AHH93869.1"/>
    <property type="molecule type" value="Genomic_DNA"/>
</dbReference>
<keyword evidence="2 3" id="KW-0378">Hydrolase</keyword>
<protein>
    <recommendedName>
        <fullName evidence="3">Carboxylic ester hydrolase</fullName>
        <ecNumber evidence="3">3.1.1.-</ecNumber>
    </recommendedName>
</protein>
<dbReference type="EC" id="3.1.1.-" evidence="3"/>
<gene>
    <name evidence="5" type="ORF">KALB_493</name>
</gene>
<evidence type="ECO:0000259" key="4">
    <source>
        <dbReference type="Pfam" id="PF00135"/>
    </source>
</evidence>
<dbReference type="PROSITE" id="PS00122">
    <property type="entry name" value="CARBOXYLESTERASE_B_1"/>
    <property type="match status" value="1"/>
</dbReference>
<keyword evidence="6" id="KW-1185">Reference proteome</keyword>
<dbReference type="eggNOG" id="COG2272">
    <property type="taxonomic scope" value="Bacteria"/>
</dbReference>